<organism evidence="1 2">
    <name type="scientific">Sinanodonta woodiana</name>
    <name type="common">Chinese pond mussel</name>
    <name type="synonym">Anodonta woodiana</name>
    <dbReference type="NCBI Taxonomy" id="1069815"/>
    <lineage>
        <taxon>Eukaryota</taxon>
        <taxon>Metazoa</taxon>
        <taxon>Spiralia</taxon>
        <taxon>Lophotrochozoa</taxon>
        <taxon>Mollusca</taxon>
        <taxon>Bivalvia</taxon>
        <taxon>Autobranchia</taxon>
        <taxon>Heteroconchia</taxon>
        <taxon>Palaeoheterodonta</taxon>
        <taxon>Unionida</taxon>
        <taxon>Unionoidea</taxon>
        <taxon>Unionidae</taxon>
        <taxon>Unioninae</taxon>
        <taxon>Sinanodonta</taxon>
    </lineage>
</organism>
<dbReference type="EMBL" id="JBJQND010000004">
    <property type="protein sequence ID" value="KAL3878256.1"/>
    <property type="molecule type" value="Genomic_DNA"/>
</dbReference>
<proteinExistence type="predicted"/>
<dbReference type="Proteomes" id="UP001634394">
    <property type="component" value="Unassembled WGS sequence"/>
</dbReference>
<gene>
    <name evidence="1" type="ORF">ACJMK2_030621</name>
</gene>
<keyword evidence="2" id="KW-1185">Reference proteome</keyword>
<reference evidence="1 2" key="1">
    <citation type="submission" date="2024-11" db="EMBL/GenBank/DDBJ databases">
        <title>Chromosome-level genome assembly of the freshwater bivalve Anodonta woodiana.</title>
        <authorList>
            <person name="Chen X."/>
        </authorList>
    </citation>
    <scope>NUCLEOTIDE SEQUENCE [LARGE SCALE GENOMIC DNA]</scope>
    <source>
        <strain evidence="1">MN2024</strain>
        <tissue evidence="1">Gills</tissue>
    </source>
</reference>
<sequence length="103" mass="11512">MGLNWAGDPDCSLPFRVVCGKLLAHSVKCKGYTEATLNKYTSRCSSNILTFFEKAINLNKKQTATFKKKFKKSYKAQEADYAAAEIVAKKMKSHTLARTILNS</sequence>
<protein>
    <submittedName>
        <fullName evidence="1">Uncharacterized protein</fullName>
    </submittedName>
</protein>
<evidence type="ECO:0000313" key="2">
    <source>
        <dbReference type="Proteomes" id="UP001634394"/>
    </source>
</evidence>
<accession>A0ABD3WWA6</accession>
<dbReference type="AlphaFoldDB" id="A0ABD3WWA6"/>
<evidence type="ECO:0000313" key="1">
    <source>
        <dbReference type="EMBL" id="KAL3878256.1"/>
    </source>
</evidence>
<comment type="caution">
    <text evidence="1">The sequence shown here is derived from an EMBL/GenBank/DDBJ whole genome shotgun (WGS) entry which is preliminary data.</text>
</comment>
<name>A0ABD3WWA6_SINWO</name>